<dbReference type="InterPro" id="IPR029063">
    <property type="entry name" value="SAM-dependent_MTases_sf"/>
</dbReference>
<dbReference type="EC" id="2.1.1.77" evidence="3"/>
<sequence length="253" mass="27531">MDPAVLREDMVDGLEHGMDVAESVALAMRTVPRHEFVENAPYQNRADDFEGSTVLSPANVARLLSALSADPEEDVLVVGAGVGYTAALLAEIVGETHVHAVDIDRRLVYAARENLQSAGASAVLVDCRDGAEGLPEYAPFDRILVEAAAIGPPERLVSQLKPDGRLVLPLGGPSQTLASVDAAGEVVEEHGPVAFEPLLVEGEQRSGPARNRTMREDAEFDSDETGYFAPTGWEQEWIDWDERLSGRRRRYER</sequence>
<dbReference type="RefSeq" id="WP_310930338.1">
    <property type="nucleotide sequence ID" value="NZ_JAMQOQ010000006.1"/>
</dbReference>
<evidence type="ECO:0000256" key="4">
    <source>
        <dbReference type="ARBA" id="ARBA00022490"/>
    </source>
</evidence>
<comment type="caution">
    <text evidence="11">The sequence shown here is derived from an EMBL/GenBank/DDBJ whole genome shotgun (WGS) entry which is preliminary data.</text>
</comment>
<keyword evidence="12" id="KW-1185">Reference proteome</keyword>
<comment type="catalytic activity">
    <reaction evidence="9">
        <text>[protein]-L-isoaspartate + S-adenosyl-L-methionine = [protein]-L-isoaspartate alpha-methyl ester + S-adenosyl-L-homocysteine</text>
        <dbReference type="Rhea" id="RHEA:12705"/>
        <dbReference type="Rhea" id="RHEA-COMP:12143"/>
        <dbReference type="Rhea" id="RHEA-COMP:12144"/>
        <dbReference type="ChEBI" id="CHEBI:57856"/>
        <dbReference type="ChEBI" id="CHEBI:59789"/>
        <dbReference type="ChEBI" id="CHEBI:90596"/>
        <dbReference type="ChEBI" id="CHEBI:90598"/>
        <dbReference type="EC" id="2.1.1.77"/>
    </reaction>
</comment>
<keyword evidence="4" id="KW-0963">Cytoplasm</keyword>
<dbReference type="Proteomes" id="UP001254813">
    <property type="component" value="Unassembled WGS sequence"/>
</dbReference>
<dbReference type="PANTHER" id="PTHR11579:SF0">
    <property type="entry name" value="PROTEIN-L-ISOASPARTATE(D-ASPARTATE) O-METHYLTRANSFERASE"/>
    <property type="match status" value="1"/>
</dbReference>
<evidence type="ECO:0000313" key="11">
    <source>
        <dbReference type="EMBL" id="MDS0296322.1"/>
    </source>
</evidence>
<gene>
    <name evidence="11" type="ORF">NDI79_19290</name>
</gene>
<evidence type="ECO:0000256" key="5">
    <source>
        <dbReference type="ARBA" id="ARBA00022603"/>
    </source>
</evidence>
<organism evidence="11 12">
    <name type="scientific">Halogeometricum luteum</name>
    <dbReference type="NCBI Taxonomy" id="2950537"/>
    <lineage>
        <taxon>Archaea</taxon>
        <taxon>Methanobacteriati</taxon>
        <taxon>Methanobacteriota</taxon>
        <taxon>Stenosarchaea group</taxon>
        <taxon>Halobacteria</taxon>
        <taxon>Halobacteriales</taxon>
        <taxon>Haloferacaceae</taxon>
        <taxon>Halogeometricum</taxon>
    </lineage>
</organism>
<protein>
    <recommendedName>
        <fullName evidence="3">protein-L-isoaspartate(D-aspartate) O-methyltransferase</fullName>
        <ecNumber evidence="3">2.1.1.77</ecNumber>
    </recommendedName>
</protein>
<comment type="function">
    <text evidence="8">Catalyzes the methyl esterification of L-isoaspartyl residues in peptides and proteins that result from spontaneous decomposition of normal L-aspartyl and L-asparaginyl residues. It plays a role in the repair and/or degradation of damaged proteins.</text>
</comment>
<evidence type="ECO:0000256" key="6">
    <source>
        <dbReference type="ARBA" id="ARBA00022679"/>
    </source>
</evidence>
<proteinExistence type="inferred from homology"/>
<dbReference type="Pfam" id="PF01135">
    <property type="entry name" value="PCMT"/>
    <property type="match status" value="1"/>
</dbReference>
<evidence type="ECO:0000313" key="12">
    <source>
        <dbReference type="Proteomes" id="UP001254813"/>
    </source>
</evidence>
<dbReference type="Gene3D" id="3.40.50.150">
    <property type="entry name" value="Vaccinia Virus protein VP39"/>
    <property type="match status" value="1"/>
</dbReference>
<comment type="similarity">
    <text evidence="2">Belongs to the methyltransferase superfamily. L-isoaspartyl/D-aspartyl protein methyltransferase family.</text>
</comment>
<feature type="region of interest" description="Disordered" evidence="10">
    <location>
        <begin position="204"/>
        <end position="227"/>
    </location>
</feature>
<keyword evidence="7" id="KW-0949">S-adenosyl-L-methionine</keyword>
<dbReference type="InterPro" id="IPR000682">
    <property type="entry name" value="PCMT"/>
</dbReference>
<name>A0ABU2G6A4_9EURY</name>
<evidence type="ECO:0000256" key="3">
    <source>
        <dbReference type="ARBA" id="ARBA00011890"/>
    </source>
</evidence>
<evidence type="ECO:0000256" key="8">
    <source>
        <dbReference type="ARBA" id="ARBA00025330"/>
    </source>
</evidence>
<evidence type="ECO:0000256" key="10">
    <source>
        <dbReference type="SAM" id="MobiDB-lite"/>
    </source>
</evidence>
<dbReference type="SUPFAM" id="SSF53335">
    <property type="entry name" value="S-adenosyl-L-methionine-dependent methyltransferases"/>
    <property type="match status" value="1"/>
</dbReference>
<accession>A0ABU2G6A4</accession>
<dbReference type="CDD" id="cd02440">
    <property type="entry name" value="AdoMet_MTases"/>
    <property type="match status" value="1"/>
</dbReference>
<evidence type="ECO:0000256" key="7">
    <source>
        <dbReference type="ARBA" id="ARBA00022691"/>
    </source>
</evidence>
<evidence type="ECO:0000256" key="2">
    <source>
        <dbReference type="ARBA" id="ARBA00005369"/>
    </source>
</evidence>
<evidence type="ECO:0000256" key="1">
    <source>
        <dbReference type="ARBA" id="ARBA00004496"/>
    </source>
</evidence>
<dbReference type="PANTHER" id="PTHR11579">
    <property type="entry name" value="PROTEIN-L-ISOASPARTATE O-METHYLTRANSFERASE"/>
    <property type="match status" value="1"/>
</dbReference>
<keyword evidence="5" id="KW-0489">Methyltransferase</keyword>
<evidence type="ECO:0000256" key="9">
    <source>
        <dbReference type="ARBA" id="ARBA00029295"/>
    </source>
</evidence>
<dbReference type="EMBL" id="JAMQOQ010000006">
    <property type="protein sequence ID" value="MDS0296322.1"/>
    <property type="molecule type" value="Genomic_DNA"/>
</dbReference>
<keyword evidence="6" id="KW-0808">Transferase</keyword>
<comment type="subcellular location">
    <subcellularLocation>
        <location evidence="1">Cytoplasm</location>
    </subcellularLocation>
</comment>
<reference evidence="11 12" key="1">
    <citation type="submission" date="2022-06" db="EMBL/GenBank/DDBJ databases">
        <title>Halogeometricum sp. a new haloarchaeum isolate from saline soil.</title>
        <authorList>
            <person name="Strakova D."/>
            <person name="Galisteo C."/>
            <person name="Sanchez-Porro C."/>
            <person name="Ventosa A."/>
        </authorList>
    </citation>
    <scope>NUCLEOTIDE SEQUENCE [LARGE SCALE GENOMIC DNA]</scope>
    <source>
        <strain evidence="12">S3BR25-2</strain>
    </source>
</reference>